<dbReference type="AlphaFoldDB" id="A0AA88INA4"/>
<evidence type="ECO:0008006" key="6">
    <source>
        <dbReference type="Google" id="ProtNLM"/>
    </source>
</evidence>
<comment type="similarity">
    <text evidence="1">Belongs to the taxilin family.</text>
</comment>
<comment type="caution">
    <text evidence="4">The sequence shown here is derived from an EMBL/GenBank/DDBJ whole genome shotgun (WGS) entry which is preliminary data.</text>
</comment>
<evidence type="ECO:0000313" key="4">
    <source>
        <dbReference type="EMBL" id="KAK2726916.1"/>
    </source>
</evidence>
<feature type="compositionally biased region" description="Polar residues" evidence="3">
    <location>
        <begin position="316"/>
        <end position="325"/>
    </location>
</feature>
<accession>A0AA88INA4</accession>
<organism evidence="4 5">
    <name type="scientific">Artemia franciscana</name>
    <name type="common">Brine shrimp</name>
    <name type="synonym">Artemia sanfranciscana</name>
    <dbReference type="NCBI Taxonomy" id="6661"/>
    <lineage>
        <taxon>Eukaryota</taxon>
        <taxon>Metazoa</taxon>
        <taxon>Ecdysozoa</taxon>
        <taxon>Arthropoda</taxon>
        <taxon>Crustacea</taxon>
        <taxon>Branchiopoda</taxon>
        <taxon>Anostraca</taxon>
        <taxon>Artemiidae</taxon>
        <taxon>Artemia</taxon>
    </lineage>
</organism>
<evidence type="ECO:0000256" key="1">
    <source>
        <dbReference type="ARBA" id="ARBA00009550"/>
    </source>
</evidence>
<name>A0AA88INA4_ARTSF</name>
<evidence type="ECO:0000313" key="5">
    <source>
        <dbReference type="Proteomes" id="UP001187531"/>
    </source>
</evidence>
<evidence type="ECO:0000256" key="2">
    <source>
        <dbReference type="SAM" id="Coils"/>
    </source>
</evidence>
<dbReference type="GO" id="GO:0019905">
    <property type="term" value="F:syntaxin binding"/>
    <property type="evidence" value="ECO:0007669"/>
    <property type="project" value="InterPro"/>
</dbReference>
<evidence type="ECO:0000256" key="3">
    <source>
        <dbReference type="SAM" id="MobiDB-lite"/>
    </source>
</evidence>
<dbReference type="PANTHER" id="PTHR16127:SF13">
    <property type="entry name" value="GH01188P"/>
    <property type="match status" value="1"/>
</dbReference>
<keyword evidence="5" id="KW-1185">Reference proteome</keyword>
<sequence length="325" mass="37663">MESLCRELQRQNKAVKEESLSRAREEEERRKEVSNKFQSTLNEVTAMLQQNNERNTKLREENSDMAAKLKLLCDQYAVREQQVEKLAKEYDLERNLSSARVAKLRMEVADEKETMLREKQTLLLELTESNRKCQLLQQELIGVRSQLSLYTEKYEEFQQTLSSSNKTFNGFKEQMDKMTKKLKSLEKETFEWRKKWEASNQALVKLAAEKESREAELANTLKKTVQLEKLCRVLQTERTDLLNRLKLASAPTELDKLSNGIQHTNLDESVNNPDIKPAQTPNNFKDNNPSGTQSDIKEEENIVENGTVNHDRDETNCSAQLNGSE</sequence>
<dbReference type="Proteomes" id="UP001187531">
    <property type="component" value="Unassembled WGS sequence"/>
</dbReference>
<feature type="compositionally biased region" description="Basic and acidic residues" evidence="3">
    <location>
        <begin position="15"/>
        <end position="34"/>
    </location>
</feature>
<feature type="region of interest" description="Disordered" evidence="3">
    <location>
        <begin position="258"/>
        <end position="325"/>
    </location>
</feature>
<dbReference type="EMBL" id="JAVRJZ010000001">
    <property type="protein sequence ID" value="KAK2726916.1"/>
    <property type="molecule type" value="Genomic_DNA"/>
</dbReference>
<feature type="compositionally biased region" description="Polar residues" evidence="3">
    <location>
        <begin position="279"/>
        <end position="294"/>
    </location>
</feature>
<dbReference type="Pfam" id="PF09728">
    <property type="entry name" value="Taxilin"/>
    <property type="match status" value="1"/>
</dbReference>
<reference evidence="4" key="1">
    <citation type="submission" date="2023-07" db="EMBL/GenBank/DDBJ databases">
        <title>Chromosome-level genome assembly of Artemia franciscana.</title>
        <authorList>
            <person name="Jo E."/>
        </authorList>
    </citation>
    <scope>NUCLEOTIDE SEQUENCE</scope>
    <source>
        <tissue evidence="4">Whole body</tissue>
    </source>
</reference>
<feature type="region of interest" description="Disordered" evidence="3">
    <location>
        <begin position="15"/>
        <end position="35"/>
    </location>
</feature>
<gene>
    <name evidence="4" type="ORF">QYM36_007681</name>
</gene>
<feature type="compositionally biased region" description="Polar residues" evidence="3">
    <location>
        <begin position="259"/>
        <end position="272"/>
    </location>
</feature>
<dbReference type="PANTHER" id="PTHR16127">
    <property type="entry name" value="TAXILIN"/>
    <property type="match status" value="1"/>
</dbReference>
<dbReference type="InterPro" id="IPR026183">
    <property type="entry name" value="Taxilin_fam"/>
</dbReference>
<protein>
    <recommendedName>
        <fullName evidence="6">Alpha-taxilin</fullName>
    </recommendedName>
</protein>
<proteinExistence type="inferred from homology"/>
<keyword evidence="2" id="KW-0175">Coiled coil</keyword>
<feature type="coiled-coil region" evidence="2">
    <location>
        <begin position="168"/>
        <end position="195"/>
    </location>
</feature>